<dbReference type="Pfam" id="PF02082">
    <property type="entry name" value="Rrf2"/>
    <property type="match status" value="1"/>
</dbReference>
<reference evidence="2" key="1">
    <citation type="submission" date="2020-08" db="EMBL/GenBank/DDBJ databases">
        <title>Genome public.</title>
        <authorList>
            <person name="Liu C."/>
            <person name="Sun Q."/>
        </authorList>
    </citation>
    <scope>NUCLEOTIDE SEQUENCE</scope>
    <source>
        <strain evidence="2">NSJ-12</strain>
    </source>
</reference>
<evidence type="ECO:0000313" key="2">
    <source>
        <dbReference type="EMBL" id="MBC8580600.1"/>
    </source>
</evidence>
<name>A0A926EKA7_9FIRM</name>
<evidence type="ECO:0000313" key="3">
    <source>
        <dbReference type="Proteomes" id="UP000655830"/>
    </source>
</evidence>
<keyword evidence="3" id="KW-1185">Reference proteome</keyword>
<proteinExistence type="predicted"/>
<dbReference type="InterPro" id="IPR036390">
    <property type="entry name" value="WH_DNA-bd_sf"/>
</dbReference>
<dbReference type="PANTHER" id="PTHR33221">
    <property type="entry name" value="WINGED HELIX-TURN-HELIX TRANSCRIPTIONAL REGULATOR, RRF2 FAMILY"/>
    <property type="match status" value="1"/>
</dbReference>
<evidence type="ECO:0000256" key="1">
    <source>
        <dbReference type="ARBA" id="ARBA00023125"/>
    </source>
</evidence>
<dbReference type="Gene3D" id="1.10.10.10">
    <property type="entry name" value="Winged helix-like DNA-binding domain superfamily/Winged helix DNA-binding domain"/>
    <property type="match status" value="1"/>
</dbReference>
<dbReference type="EMBL" id="JACRSY010000024">
    <property type="protein sequence ID" value="MBC8580600.1"/>
    <property type="molecule type" value="Genomic_DNA"/>
</dbReference>
<dbReference type="InterPro" id="IPR000944">
    <property type="entry name" value="Tscrpt_reg_Rrf2"/>
</dbReference>
<dbReference type="GO" id="GO:0003677">
    <property type="term" value="F:DNA binding"/>
    <property type="evidence" value="ECO:0007669"/>
    <property type="project" value="UniProtKB-KW"/>
</dbReference>
<dbReference type="SUPFAM" id="SSF46785">
    <property type="entry name" value="Winged helix' DNA-binding domain"/>
    <property type="match status" value="1"/>
</dbReference>
<dbReference type="AlphaFoldDB" id="A0A926EKA7"/>
<dbReference type="PANTHER" id="PTHR33221:SF5">
    <property type="entry name" value="HTH-TYPE TRANSCRIPTIONAL REGULATOR ISCR"/>
    <property type="match status" value="1"/>
</dbReference>
<accession>A0A926EKA7</accession>
<dbReference type="GO" id="GO:0005829">
    <property type="term" value="C:cytosol"/>
    <property type="evidence" value="ECO:0007669"/>
    <property type="project" value="TreeGrafter"/>
</dbReference>
<comment type="caution">
    <text evidence="2">The sequence shown here is derived from an EMBL/GenBank/DDBJ whole genome shotgun (WGS) entry which is preliminary data.</text>
</comment>
<dbReference type="GO" id="GO:0003700">
    <property type="term" value="F:DNA-binding transcription factor activity"/>
    <property type="evidence" value="ECO:0007669"/>
    <property type="project" value="TreeGrafter"/>
</dbReference>
<protein>
    <submittedName>
        <fullName evidence="2">Rrf2 family transcriptional regulator</fullName>
    </submittedName>
</protein>
<dbReference type="InterPro" id="IPR036388">
    <property type="entry name" value="WH-like_DNA-bd_sf"/>
</dbReference>
<keyword evidence="1" id="KW-0238">DNA-binding</keyword>
<gene>
    <name evidence="2" type="ORF">H8718_13840</name>
</gene>
<sequence length="151" mass="17053">MGRLIIIYKMTTKGRYGLRAMVDLVLHEHEASTALSSISKRQGVSVNYLEQAFALLKKAKLVESIKGPKGGYKLTKPAEKTTVLEVLEVLEGPISIVEQGKESTFIAECVQELVWQTIDERLYDFLSQITLEELAVQTQQEEVCEPIMFYI</sequence>
<dbReference type="Proteomes" id="UP000655830">
    <property type="component" value="Unassembled WGS sequence"/>
</dbReference>
<dbReference type="PROSITE" id="PS51197">
    <property type="entry name" value="HTH_RRF2_2"/>
    <property type="match status" value="1"/>
</dbReference>
<organism evidence="2 3">
    <name type="scientific">Zhenhengia yiwuensis</name>
    <dbReference type="NCBI Taxonomy" id="2763666"/>
    <lineage>
        <taxon>Bacteria</taxon>
        <taxon>Bacillati</taxon>
        <taxon>Bacillota</taxon>
        <taxon>Clostridia</taxon>
        <taxon>Lachnospirales</taxon>
        <taxon>Lachnospiraceae</taxon>
        <taxon>Zhenhengia</taxon>
    </lineage>
</organism>
<dbReference type="NCBIfam" id="TIGR00738">
    <property type="entry name" value="rrf2_super"/>
    <property type="match status" value="1"/>
</dbReference>